<dbReference type="OrthoDB" id="136365at2"/>
<sequence>MSVANWDTYRVRAQVPTYAHPVIRRQRLLDELTVAMTTPDATATTVALLCAPVGSGKTMLLADWARSAAAEGPTVAWLTVEEHDNGRIAFRAAARAALENSGNIRVAEALRAVPPIESDQFPAAVAEVLGALSEPIWMVLDDAHLLHDPETLDELGTFLRWAPTTLRTIVAGRYEPPIALHRLRLEGRVRDFSIHELAFTEEESSILFSEHGLALDSEDHTRIHACTQGWAAGLRLAAISLAQHPDPSAMIADFTGDSRMVADYLVNEVLDSLADEQRNFVVETSIPDTFTAELAEQLTGKVNAHRQIEALERASFLIERVPGSAGWYRYHPLLREYLRAEVGRQGRCAVADLELTAAAWFADAHDSVSALEHTLHAGDGPALIALLEQCGLRLVLGGRGDVVIDILDRASPSVRDDASMRLLRAAAELARGNDAAATSSLGVPQRINDDPPLQHAVLEDCLRLQVSIHSGGIENALEVLQADPVGATGNPELDAFALLQEGMAEVYLGRLEPARRHLEDALSTAAAAEVPAVTLQTLAALTAVACYQGRFTDMADLAQRADAYGRDHALTGDVYFSLAQLFAALGHYLRVEPESMALLTSEAVPALLICPDPTIVRAAACFGAVFDFETSGDQHSVASTIRDHAGPEGSRPIPPGATAIVAPSVQRAFLQVGETSWAGRVAAFTAAELGTCGEVVLLDGAMALHNRRADAARRALAPVLSGAVACVADTTRIRAWLMEALIAHGRHESGSARAALAEAMTIAEPQEILRPFHDGGEPLRDLLNHHHGRLGALDDFATRARSVIPHATVATGLLTARELELLLELPSWRTAEQIAADLFVSVNTVKTHLRGIYRKLDVSSRRDAITEARVRGLL</sequence>
<protein>
    <submittedName>
        <fullName evidence="5">LuxR family transcriptional regulator</fullName>
    </submittedName>
</protein>
<dbReference type="CDD" id="cd06170">
    <property type="entry name" value="LuxR_C_like"/>
    <property type="match status" value="1"/>
</dbReference>
<dbReference type="AlphaFoldDB" id="A0A541BRK1"/>
<keyword evidence="6" id="KW-1185">Reference proteome</keyword>
<comment type="caution">
    <text evidence="5">The sequence shown here is derived from an EMBL/GenBank/DDBJ whole genome shotgun (WGS) entry which is preliminary data.</text>
</comment>
<dbReference type="SUPFAM" id="SSF52540">
    <property type="entry name" value="P-loop containing nucleoside triphosphate hydrolases"/>
    <property type="match status" value="1"/>
</dbReference>
<keyword evidence="1" id="KW-0805">Transcription regulation</keyword>
<dbReference type="GO" id="GO:0003677">
    <property type="term" value="F:DNA binding"/>
    <property type="evidence" value="ECO:0007669"/>
    <property type="project" value="UniProtKB-KW"/>
</dbReference>
<dbReference type="SUPFAM" id="SSF46894">
    <property type="entry name" value="C-terminal effector domain of the bipartite response regulators"/>
    <property type="match status" value="1"/>
</dbReference>
<dbReference type="Proteomes" id="UP000316256">
    <property type="component" value="Unassembled WGS sequence"/>
</dbReference>
<organism evidence="5 6">
    <name type="scientific">Rhodococcus spelaei</name>
    <dbReference type="NCBI Taxonomy" id="2546320"/>
    <lineage>
        <taxon>Bacteria</taxon>
        <taxon>Bacillati</taxon>
        <taxon>Actinomycetota</taxon>
        <taxon>Actinomycetes</taxon>
        <taxon>Mycobacteriales</taxon>
        <taxon>Nocardiaceae</taxon>
        <taxon>Rhodococcus</taxon>
    </lineage>
</organism>
<dbReference type="RefSeq" id="WP_142095003.1">
    <property type="nucleotide sequence ID" value="NZ_VIGH01000001.1"/>
</dbReference>
<dbReference type="GO" id="GO:0006355">
    <property type="term" value="P:regulation of DNA-templated transcription"/>
    <property type="evidence" value="ECO:0007669"/>
    <property type="project" value="InterPro"/>
</dbReference>
<evidence type="ECO:0000313" key="6">
    <source>
        <dbReference type="Proteomes" id="UP000316256"/>
    </source>
</evidence>
<dbReference type="InterPro" id="IPR000792">
    <property type="entry name" value="Tscrpt_reg_LuxR_C"/>
</dbReference>
<dbReference type="Pfam" id="PF25873">
    <property type="entry name" value="WHD_MalT"/>
    <property type="match status" value="1"/>
</dbReference>
<feature type="domain" description="HTH luxR-type" evidence="4">
    <location>
        <begin position="807"/>
        <end position="872"/>
    </location>
</feature>
<evidence type="ECO:0000256" key="3">
    <source>
        <dbReference type="ARBA" id="ARBA00023163"/>
    </source>
</evidence>
<evidence type="ECO:0000313" key="5">
    <source>
        <dbReference type="EMBL" id="TQF74918.1"/>
    </source>
</evidence>
<keyword evidence="2" id="KW-0238">DNA-binding</keyword>
<gene>
    <name evidence="5" type="ORF">FK531_02315</name>
</gene>
<dbReference type="Gene3D" id="3.40.50.300">
    <property type="entry name" value="P-loop containing nucleotide triphosphate hydrolases"/>
    <property type="match status" value="1"/>
</dbReference>
<dbReference type="InterPro" id="IPR036388">
    <property type="entry name" value="WH-like_DNA-bd_sf"/>
</dbReference>
<dbReference type="InterPro" id="IPR016032">
    <property type="entry name" value="Sig_transdc_resp-reg_C-effctor"/>
</dbReference>
<dbReference type="SMART" id="SM00421">
    <property type="entry name" value="HTH_LUXR"/>
    <property type="match status" value="1"/>
</dbReference>
<dbReference type="PANTHER" id="PTHR44688">
    <property type="entry name" value="DNA-BINDING TRANSCRIPTIONAL ACTIVATOR DEVR_DOSR"/>
    <property type="match status" value="1"/>
</dbReference>
<evidence type="ECO:0000259" key="4">
    <source>
        <dbReference type="PROSITE" id="PS50043"/>
    </source>
</evidence>
<keyword evidence="3" id="KW-0804">Transcription</keyword>
<dbReference type="Gene3D" id="1.10.10.10">
    <property type="entry name" value="Winged helix-like DNA-binding domain superfamily/Winged helix DNA-binding domain"/>
    <property type="match status" value="1"/>
</dbReference>
<evidence type="ECO:0000256" key="1">
    <source>
        <dbReference type="ARBA" id="ARBA00023015"/>
    </source>
</evidence>
<dbReference type="Pfam" id="PF00196">
    <property type="entry name" value="GerE"/>
    <property type="match status" value="1"/>
</dbReference>
<dbReference type="PRINTS" id="PR00038">
    <property type="entry name" value="HTHLUXR"/>
</dbReference>
<reference evidence="5 6" key="1">
    <citation type="submission" date="2019-06" db="EMBL/GenBank/DDBJ databases">
        <title>Rhodococcus spaelei sp. nov., isolated from a cave.</title>
        <authorList>
            <person name="Lee S.D."/>
        </authorList>
    </citation>
    <scope>NUCLEOTIDE SEQUENCE [LARGE SCALE GENOMIC DNA]</scope>
    <source>
        <strain evidence="5 6">C9-5</strain>
    </source>
</reference>
<dbReference type="Gene3D" id="1.25.40.10">
    <property type="entry name" value="Tetratricopeptide repeat domain"/>
    <property type="match status" value="1"/>
</dbReference>
<dbReference type="InterPro" id="IPR027417">
    <property type="entry name" value="P-loop_NTPase"/>
</dbReference>
<dbReference type="InterPro" id="IPR059106">
    <property type="entry name" value="WHD_MalT"/>
</dbReference>
<dbReference type="PROSITE" id="PS50043">
    <property type="entry name" value="HTH_LUXR_2"/>
    <property type="match status" value="1"/>
</dbReference>
<dbReference type="EMBL" id="VIGH01000001">
    <property type="protein sequence ID" value="TQF74918.1"/>
    <property type="molecule type" value="Genomic_DNA"/>
</dbReference>
<evidence type="ECO:0000256" key="2">
    <source>
        <dbReference type="ARBA" id="ARBA00023125"/>
    </source>
</evidence>
<dbReference type="PANTHER" id="PTHR44688:SF16">
    <property type="entry name" value="DNA-BINDING TRANSCRIPTIONAL ACTIVATOR DEVR_DOSR"/>
    <property type="match status" value="1"/>
</dbReference>
<dbReference type="InterPro" id="IPR011990">
    <property type="entry name" value="TPR-like_helical_dom_sf"/>
</dbReference>
<accession>A0A541BRK1</accession>
<name>A0A541BRK1_9NOCA</name>
<proteinExistence type="predicted"/>